<protein>
    <submittedName>
        <fullName evidence="2">Lasso RiPP family leader peptide-containing protein</fullName>
    </submittedName>
</protein>
<evidence type="ECO:0000313" key="2">
    <source>
        <dbReference type="EMBL" id="MFC5720447.1"/>
    </source>
</evidence>
<evidence type="ECO:0000313" key="3">
    <source>
        <dbReference type="Proteomes" id="UP001596083"/>
    </source>
</evidence>
<feature type="region of interest" description="Disordered" evidence="1">
    <location>
        <begin position="1"/>
        <end position="22"/>
    </location>
</feature>
<evidence type="ECO:0000256" key="1">
    <source>
        <dbReference type="SAM" id="MobiDB-lite"/>
    </source>
</evidence>
<accession>A0ABW0YW76</accession>
<dbReference type="EMBL" id="JBHSPB010000005">
    <property type="protein sequence ID" value="MFC5720447.1"/>
    <property type="molecule type" value="Genomic_DNA"/>
</dbReference>
<gene>
    <name evidence="2" type="ORF">ACFP1Z_09775</name>
</gene>
<dbReference type="RefSeq" id="WP_390315592.1">
    <property type="nucleotide sequence ID" value="NZ_JBHSPB010000005.1"/>
</dbReference>
<reference evidence="3" key="1">
    <citation type="journal article" date="2019" name="Int. J. Syst. Evol. Microbiol.">
        <title>The Global Catalogue of Microorganisms (GCM) 10K type strain sequencing project: providing services to taxonomists for standard genome sequencing and annotation.</title>
        <authorList>
            <consortium name="The Broad Institute Genomics Platform"/>
            <consortium name="The Broad Institute Genome Sequencing Center for Infectious Disease"/>
            <person name="Wu L."/>
            <person name="Ma J."/>
        </authorList>
    </citation>
    <scope>NUCLEOTIDE SEQUENCE [LARGE SCALE GENOMIC DNA]</scope>
    <source>
        <strain evidence="3">CGMCC 4.7304</strain>
    </source>
</reference>
<comment type="caution">
    <text evidence="2">The sequence shown here is derived from an EMBL/GenBank/DDBJ whole genome shotgun (WGS) entry which is preliminary data.</text>
</comment>
<keyword evidence="3" id="KW-1185">Reference proteome</keyword>
<organism evidence="2 3">
    <name type="scientific">Streptomyces gamaensis</name>
    <dbReference type="NCBI Taxonomy" id="1763542"/>
    <lineage>
        <taxon>Bacteria</taxon>
        <taxon>Bacillati</taxon>
        <taxon>Actinomycetota</taxon>
        <taxon>Actinomycetes</taxon>
        <taxon>Kitasatosporales</taxon>
        <taxon>Streptomycetaceae</taxon>
        <taxon>Streptomyces</taxon>
    </lineage>
</organism>
<name>A0ABW0YW76_9ACTN</name>
<sequence>MSETPETEPSGPGRPEPCDVYEPPMLAEVGDFADLTRGSRGDVSEGILSFTLG</sequence>
<proteinExistence type="predicted"/>
<dbReference type="Proteomes" id="UP001596083">
    <property type="component" value="Unassembled WGS sequence"/>
</dbReference>
<dbReference type="NCBIfam" id="NF033521">
    <property type="entry name" value="lasso_leader_L3"/>
    <property type="match status" value="1"/>
</dbReference>